<dbReference type="OrthoDB" id="421359at2759"/>
<sequence>MAPAVPSLRVQQLEKLQRRQSFELEQMLLNASKESSRRTPRPCSARAKATTAGVCRSGGERRGGGGDGGVLERSPSPRQRDRSADVPPEEMPQQLRLNIIVITSKACHKPIVMPSLMDQQWIAGVGSVALACHLHATCGGHWCGVSQALGKGTTSDQPPLSESEITRLEEDLVQVRIQMFKKLSRVLVHCAFFIVLVFVVEFAMEPNTYSATLLALAVSTYVIYHLVNTGRVEVTDQFLRPLCPVLNGIIMTALVASAYVSQTERDYMARFGLCSGAQILMGVVFGPKRFLGQQAFQAAIGIMLPGFVEFALRERIVASIRSKDADSLIFGFRQMLKGICDGEVLLDSQLRIFGNTECLQRLLETKKDFRGCPLQELIDGDDDVENFEKFVSASLEEPGADRSESEPSAPRCLRVPLKSPAGRIVKVDVCHVLLPQLYGRKELHHLLSLTEDTESRQPEALPMKHAEAQLEVLRQVRGAYPASQSAGSVSSCETFIESFEELAEMTLVLNGSTELIDIEEAHFKFHRQSSAQKLGLGMPTLKRFARPLDWQGFSSFLRRYSRQVAKGKSPAEQSMNGITLRLPSDSRKHLIARQGTLSSPFVRNEPSDPVHLILQLSDFRGERPQEVHPRLEGVDELQSSPSRQSRKSQERLPRFAAVDEAGTWQRVELMERWDDHENIAQEIFMALDSLPTATAAASHSVKAAKEGFLRLFSELATVQGRLETQLKLKQELHGLID</sequence>
<dbReference type="AlphaFoldDB" id="A0A1Q9CHL3"/>
<dbReference type="Proteomes" id="UP000186817">
    <property type="component" value="Unassembled WGS sequence"/>
</dbReference>
<feature type="transmembrane region" description="Helical" evidence="2">
    <location>
        <begin position="239"/>
        <end position="261"/>
    </location>
</feature>
<gene>
    <name evidence="3" type="ORF">AK812_SmicGene36928</name>
</gene>
<name>A0A1Q9CHL3_SYMMI</name>
<feature type="compositionally biased region" description="Basic and acidic residues" evidence="1">
    <location>
        <begin position="624"/>
        <end position="633"/>
    </location>
</feature>
<evidence type="ECO:0000313" key="4">
    <source>
        <dbReference type="Proteomes" id="UP000186817"/>
    </source>
</evidence>
<evidence type="ECO:0000256" key="2">
    <source>
        <dbReference type="SAM" id="Phobius"/>
    </source>
</evidence>
<keyword evidence="2" id="KW-0812">Transmembrane</keyword>
<proteinExistence type="predicted"/>
<feature type="transmembrane region" description="Helical" evidence="2">
    <location>
        <begin position="209"/>
        <end position="227"/>
    </location>
</feature>
<reference evidence="3 4" key="1">
    <citation type="submission" date="2016-02" db="EMBL/GenBank/DDBJ databases">
        <title>Genome analysis of coral dinoflagellate symbionts highlights evolutionary adaptations to a symbiotic lifestyle.</title>
        <authorList>
            <person name="Aranda M."/>
            <person name="Li Y."/>
            <person name="Liew Y.J."/>
            <person name="Baumgarten S."/>
            <person name="Simakov O."/>
            <person name="Wilson M."/>
            <person name="Piel J."/>
            <person name="Ashoor H."/>
            <person name="Bougouffa S."/>
            <person name="Bajic V.B."/>
            <person name="Ryu T."/>
            <person name="Ravasi T."/>
            <person name="Bayer T."/>
            <person name="Micklem G."/>
            <person name="Kim H."/>
            <person name="Bhak J."/>
            <person name="Lajeunesse T.C."/>
            <person name="Voolstra C.R."/>
        </authorList>
    </citation>
    <scope>NUCLEOTIDE SEQUENCE [LARGE SCALE GENOMIC DNA]</scope>
    <source>
        <strain evidence="3 4">CCMP2467</strain>
    </source>
</reference>
<feature type="region of interest" description="Disordered" evidence="1">
    <location>
        <begin position="624"/>
        <end position="652"/>
    </location>
</feature>
<keyword evidence="4" id="KW-1185">Reference proteome</keyword>
<protein>
    <submittedName>
        <fullName evidence="3">Uncharacterized protein</fullName>
    </submittedName>
</protein>
<evidence type="ECO:0000313" key="3">
    <source>
        <dbReference type="EMBL" id="OLP82423.1"/>
    </source>
</evidence>
<comment type="caution">
    <text evidence="3">The sequence shown here is derived from an EMBL/GenBank/DDBJ whole genome shotgun (WGS) entry which is preliminary data.</text>
</comment>
<feature type="region of interest" description="Disordered" evidence="1">
    <location>
        <begin position="30"/>
        <end position="90"/>
    </location>
</feature>
<evidence type="ECO:0000256" key="1">
    <source>
        <dbReference type="SAM" id="MobiDB-lite"/>
    </source>
</evidence>
<dbReference type="EMBL" id="LSRX01001194">
    <property type="protein sequence ID" value="OLP82423.1"/>
    <property type="molecule type" value="Genomic_DNA"/>
</dbReference>
<accession>A0A1Q9CHL3</accession>
<keyword evidence="2" id="KW-0472">Membrane</keyword>
<organism evidence="3 4">
    <name type="scientific">Symbiodinium microadriaticum</name>
    <name type="common">Dinoflagellate</name>
    <name type="synonym">Zooxanthella microadriatica</name>
    <dbReference type="NCBI Taxonomy" id="2951"/>
    <lineage>
        <taxon>Eukaryota</taxon>
        <taxon>Sar</taxon>
        <taxon>Alveolata</taxon>
        <taxon>Dinophyceae</taxon>
        <taxon>Suessiales</taxon>
        <taxon>Symbiodiniaceae</taxon>
        <taxon>Symbiodinium</taxon>
    </lineage>
</organism>
<keyword evidence="2" id="KW-1133">Transmembrane helix</keyword>
<feature type="transmembrane region" description="Helical" evidence="2">
    <location>
        <begin position="186"/>
        <end position="203"/>
    </location>
</feature>